<name>A0A923SAJ6_9BURK</name>
<evidence type="ECO:0000313" key="3">
    <source>
        <dbReference type="Proteomes" id="UP000608513"/>
    </source>
</evidence>
<evidence type="ECO:0000313" key="2">
    <source>
        <dbReference type="EMBL" id="MBC5782844.1"/>
    </source>
</evidence>
<keyword evidence="3" id="KW-1185">Reference proteome</keyword>
<dbReference type="Proteomes" id="UP000608513">
    <property type="component" value="Unassembled WGS sequence"/>
</dbReference>
<comment type="caution">
    <text evidence="2">The sequence shown here is derived from an EMBL/GenBank/DDBJ whole genome shotgun (WGS) entry which is preliminary data.</text>
</comment>
<proteinExistence type="predicted"/>
<protein>
    <submittedName>
        <fullName evidence="2">Uncharacterized protein</fullName>
    </submittedName>
</protein>
<feature type="chain" id="PRO_5036747359" evidence="1">
    <location>
        <begin position="21"/>
        <end position="140"/>
    </location>
</feature>
<evidence type="ECO:0000256" key="1">
    <source>
        <dbReference type="SAM" id="SignalP"/>
    </source>
</evidence>
<accession>A0A923SAJ6</accession>
<keyword evidence="1" id="KW-0732">Signal</keyword>
<feature type="signal peptide" evidence="1">
    <location>
        <begin position="1"/>
        <end position="20"/>
    </location>
</feature>
<reference evidence="2" key="1">
    <citation type="submission" date="2020-08" db="EMBL/GenBank/DDBJ databases">
        <title>Ramlibacter sp. USB13 16S ribosomal RNA gene genome sequencing and assembly.</title>
        <authorList>
            <person name="Kang M."/>
        </authorList>
    </citation>
    <scope>NUCLEOTIDE SEQUENCE</scope>
    <source>
        <strain evidence="2">USB13</strain>
    </source>
</reference>
<organism evidence="2 3">
    <name type="scientific">Ramlibacter cellulosilyticus</name>
    <dbReference type="NCBI Taxonomy" id="2764187"/>
    <lineage>
        <taxon>Bacteria</taxon>
        <taxon>Pseudomonadati</taxon>
        <taxon>Pseudomonadota</taxon>
        <taxon>Betaproteobacteria</taxon>
        <taxon>Burkholderiales</taxon>
        <taxon>Comamonadaceae</taxon>
        <taxon>Ramlibacter</taxon>
    </lineage>
</organism>
<gene>
    <name evidence="2" type="ORF">H8N03_07785</name>
</gene>
<dbReference type="EMBL" id="JACORT010000002">
    <property type="protein sequence ID" value="MBC5782844.1"/>
    <property type="molecule type" value="Genomic_DNA"/>
</dbReference>
<sequence length="140" mass="14816">MKASLFLLAAAAAFAAPAFAQPDAQCIVAGRLSDGLWAPKHGTIHLFDGDGRPVATPTKAALANVRRATLDEPALLSKCDGNNTLFNADNEPPGRKTEVPALARGTVEVESVAYPKLQVGGELVELRVRVPAERVVMMTR</sequence>
<dbReference type="AlphaFoldDB" id="A0A923SAJ6"/>
<dbReference type="RefSeq" id="WP_187075586.1">
    <property type="nucleotide sequence ID" value="NZ_JACORT010000002.1"/>
</dbReference>